<dbReference type="EMBL" id="VIQT01000020">
    <property type="protein sequence ID" value="NDO40369.1"/>
    <property type="molecule type" value="Genomic_DNA"/>
</dbReference>
<organism evidence="2 3">
    <name type="scientific">Anaerotruncus colihominis</name>
    <dbReference type="NCBI Taxonomy" id="169435"/>
    <lineage>
        <taxon>Bacteria</taxon>
        <taxon>Bacillati</taxon>
        <taxon>Bacillota</taxon>
        <taxon>Clostridia</taxon>
        <taxon>Eubacteriales</taxon>
        <taxon>Oscillospiraceae</taxon>
        <taxon>Anaerotruncus</taxon>
    </lineage>
</organism>
<feature type="domain" description="Phage tail fibre protein N-terminal" evidence="1">
    <location>
        <begin position="21"/>
        <end position="131"/>
    </location>
</feature>
<dbReference type="Proteomes" id="UP000462501">
    <property type="component" value="Unassembled WGS sequence"/>
</dbReference>
<proteinExistence type="predicted"/>
<dbReference type="InterPro" id="IPR022225">
    <property type="entry name" value="Phage_tail_fibre_N"/>
</dbReference>
<dbReference type="Pfam" id="PF12571">
    <property type="entry name" value="Phage_tail_fib"/>
    <property type="match status" value="1"/>
</dbReference>
<gene>
    <name evidence="2" type="ORF">FMM72_14230</name>
</gene>
<evidence type="ECO:0000313" key="3">
    <source>
        <dbReference type="Proteomes" id="UP000462501"/>
    </source>
</evidence>
<protein>
    <recommendedName>
        <fullName evidence="1">Phage tail fibre protein N-terminal domain-containing protein</fullName>
    </recommendedName>
</protein>
<name>A0A845STG4_9FIRM</name>
<reference evidence="2 3" key="1">
    <citation type="submission" date="2019-06" db="EMBL/GenBank/DDBJ databases">
        <title>Draft genome sequences of 15 bacterial species constituting the stable defined intestinal microbiota of the GM15 gnotobiotic mouse model.</title>
        <authorList>
            <person name="Elie C."/>
            <person name="Mathieu A."/>
            <person name="Saliou A."/>
            <person name="Darnaud M."/>
            <person name="Leulier F."/>
            <person name="Tamellini A."/>
        </authorList>
    </citation>
    <scope>NUCLEOTIDE SEQUENCE [LARGE SCALE GENOMIC DNA]</scope>
    <source>
        <strain evidence="2 3">JM4-15</strain>
    </source>
</reference>
<evidence type="ECO:0000313" key="2">
    <source>
        <dbReference type="EMBL" id="NDO40369.1"/>
    </source>
</evidence>
<evidence type="ECO:0000259" key="1">
    <source>
        <dbReference type="Pfam" id="PF12571"/>
    </source>
</evidence>
<sequence length="145" mass="15832">MSSQAIFKSWKEGIILAEKNSIITKARRIALAKLTAGVIETVPPVAFIALGDGGVNESGEPVAPDVEQGALTHEVCRYAVQQPVAFPVETTARFVIVIPEDEQAGTKFSEMGLVDTEGNFVAIKTMYVKQKDDDVEFSFTFDMEF</sequence>
<comment type="caution">
    <text evidence="2">The sequence shown here is derived from an EMBL/GenBank/DDBJ whole genome shotgun (WGS) entry which is preliminary data.</text>
</comment>
<dbReference type="AlphaFoldDB" id="A0A845STG4"/>
<accession>A0A845STG4</accession>